<keyword evidence="4" id="KW-1185">Reference proteome</keyword>
<dbReference type="EMBL" id="BJMV01000001">
    <property type="protein sequence ID" value="GEB84608.1"/>
    <property type="molecule type" value="Genomic_DNA"/>
</dbReference>
<reference evidence="3 4" key="1">
    <citation type="submission" date="2019-06" db="EMBL/GenBank/DDBJ databases">
        <title>Whole genome shotgun sequence of Acetobacter peroxydans NBRC 13755.</title>
        <authorList>
            <person name="Hosoyama A."/>
            <person name="Uohara A."/>
            <person name="Ohji S."/>
            <person name="Ichikawa N."/>
        </authorList>
    </citation>
    <scope>NUCLEOTIDE SEQUENCE [LARGE SCALE GENOMIC DNA]</scope>
    <source>
        <strain evidence="3 4">NBRC 13755</strain>
    </source>
</reference>
<sequence>MRIASAATPILLGLLVYAVPAKAAPDIGLYPAAQSNTPCDMAERGRNETDALNCQSLDRIQASQAAAAQAQAPQEGVIAAGTGMTAPESIATPQPPASSGRWYKGSDRR</sequence>
<feature type="region of interest" description="Disordered" evidence="1">
    <location>
        <begin position="80"/>
        <end position="109"/>
    </location>
</feature>
<evidence type="ECO:0000256" key="1">
    <source>
        <dbReference type="SAM" id="MobiDB-lite"/>
    </source>
</evidence>
<accession>A0A4Y3TS68</accession>
<feature type="chain" id="PRO_5021385566" evidence="2">
    <location>
        <begin position="24"/>
        <end position="109"/>
    </location>
</feature>
<evidence type="ECO:0000313" key="4">
    <source>
        <dbReference type="Proteomes" id="UP000317730"/>
    </source>
</evidence>
<dbReference type="Proteomes" id="UP000317730">
    <property type="component" value="Unassembled WGS sequence"/>
</dbReference>
<keyword evidence="2" id="KW-0732">Signal</keyword>
<feature type="signal peptide" evidence="2">
    <location>
        <begin position="1"/>
        <end position="23"/>
    </location>
</feature>
<organism evidence="3 4">
    <name type="scientific">Acetobacter peroxydans</name>
    <dbReference type="NCBI Taxonomy" id="104098"/>
    <lineage>
        <taxon>Bacteria</taxon>
        <taxon>Pseudomonadati</taxon>
        <taxon>Pseudomonadota</taxon>
        <taxon>Alphaproteobacteria</taxon>
        <taxon>Acetobacterales</taxon>
        <taxon>Acetobacteraceae</taxon>
        <taxon>Acetobacter</taxon>
    </lineage>
</organism>
<gene>
    <name evidence="3" type="ORF">APE01nite_04050</name>
</gene>
<dbReference type="RefSeq" id="WP_141374528.1">
    <property type="nucleotide sequence ID" value="NZ_BAPL01000017.1"/>
</dbReference>
<proteinExistence type="predicted"/>
<evidence type="ECO:0000256" key="2">
    <source>
        <dbReference type="SAM" id="SignalP"/>
    </source>
</evidence>
<name>A0A4Y3TS68_9PROT</name>
<dbReference type="AlphaFoldDB" id="A0A4Y3TS68"/>
<comment type="caution">
    <text evidence="3">The sequence shown here is derived from an EMBL/GenBank/DDBJ whole genome shotgun (WGS) entry which is preliminary data.</text>
</comment>
<evidence type="ECO:0000313" key="3">
    <source>
        <dbReference type="EMBL" id="GEB84608.1"/>
    </source>
</evidence>
<protein>
    <submittedName>
        <fullName evidence="3">Uncharacterized protein</fullName>
    </submittedName>
</protein>